<evidence type="ECO:0000313" key="1">
    <source>
        <dbReference type="EMBL" id="AIG75067.1"/>
    </source>
</evidence>
<reference evidence="1 2" key="1">
    <citation type="journal article" date="2014" name="J. Biotechnol.">
        <title>Complete genome sequence of the actinobacterium Amycolatopsis japonica MG417-CF17(T) (=DSM 44213T) producing (S,S)-N,N'-ethylenediaminedisuccinic acid.</title>
        <authorList>
            <person name="Stegmann E."/>
            <person name="Albersmeier A."/>
            <person name="Spohn M."/>
            <person name="Gert H."/>
            <person name="Weber T."/>
            <person name="Wohlleben W."/>
            <person name="Kalinowski J."/>
            <person name="Ruckert C."/>
        </authorList>
    </citation>
    <scope>NUCLEOTIDE SEQUENCE [LARGE SCALE GENOMIC DNA]</scope>
    <source>
        <strain evidence="2">MG417-CF17 (DSM 44213)</strain>
    </source>
</reference>
<dbReference type="STRING" id="208439.AJAP_10885"/>
<dbReference type="EMBL" id="CP008953">
    <property type="protein sequence ID" value="AIG75067.1"/>
    <property type="molecule type" value="Genomic_DNA"/>
</dbReference>
<dbReference type="HOGENOM" id="CLU_2191452_0_0_11"/>
<gene>
    <name evidence="1" type="ORF">AJAP_10885</name>
</gene>
<keyword evidence="2" id="KW-1185">Reference proteome</keyword>
<sequence length="108" mass="11620">MDNSGLGGPKLSVVALNVHLTTESEESEMDDKAIADIADIETLVIDCDRCAVRGDACHDCVVSVLLGAPLALEWDADERKAVDALADAGMVPRLRMVEIVEQERRKSA</sequence>
<accession>A0A075ULQ5</accession>
<name>A0A075ULQ5_9PSEU</name>
<organism evidence="1 2">
    <name type="scientific">Amycolatopsis japonica</name>
    <dbReference type="NCBI Taxonomy" id="208439"/>
    <lineage>
        <taxon>Bacteria</taxon>
        <taxon>Bacillati</taxon>
        <taxon>Actinomycetota</taxon>
        <taxon>Actinomycetes</taxon>
        <taxon>Pseudonocardiales</taxon>
        <taxon>Pseudonocardiaceae</taxon>
        <taxon>Amycolatopsis</taxon>
        <taxon>Amycolatopsis japonica group</taxon>
    </lineage>
</organism>
<dbReference type="eggNOG" id="ENOG5033A9R">
    <property type="taxonomic scope" value="Bacteria"/>
</dbReference>
<proteinExistence type="predicted"/>
<dbReference type="AlphaFoldDB" id="A0A075ULQ5"/>
<evidence type="ECO:0000313" key="2">
    <source>
        <dbReference type="Proteomes" id="UP000028492"/>
    </source>
</evidence>
<protein>
    <submittedName>
        <fullName evidence="1">Uncharacterized protein</fullName>
    </submittedName>
</protein>
<dbReference type="KEGG" id="aja:AJAP_10885"/>
<dbReference type="Proteomes" id="UP000028492">
    <property type="component" value="Chromosome"/>
</dbReference>